<dbReference type="InterPro" id="IPR021319">
    <property type="entry name" value="DUF2921"/>
</dbReference>
<evidence type="ECO:0000256" key="15">
    <source>
        <dbReference type="SAM" id="Phobius"/>
    </source>
</evidence>
<evidence type="ECO:0000313" key="17">
    <source>
        <dbReference type="EMBL" id="CAG9333095.1"/>
    </source>
</evidence>
<feature type="domain" description="RING-type" evidence="16">
    <location>
        <begin position="469"/>
        <end position="515"/>
    </location>
</feature>
<dbReference type="SMART" id="SM00184">
    <property type="entry name" value="RING"/>
    <property type="match status" value="1"/>
</dbReference>
<dbReference type="EC" id="2.3.2.27" evidence="4"/>
<dbReference type="PANTHER" id="PTHR22763">
    <property type="entry name" value="RING ZINC FINGER PROTEIN"/>
    <property type="match status" value="1"/>
</dbReference>
<feature type="transmembrane region" description="Helical" evidence="15">
    <location>
        <begin position="384"/>
        <end position="403"/>
    </location>
</feature>
<dbReference type="InterPro" id="IPR001841">
    <property type="entry name" value="Znf_RING"/>
</dbReference>
<sequence length="522" mass="60014">MIQFSISIRFKYYTRADSMLRLDYLVLKNPYIMVDFIRPRVLSLLALILVVYIIFNALPSYSQKPHSHIPAQIDSINYSGYFMAYIPNQENYIGTWRSSQSSLLENRSGRAYLASKLTKSKINNFFIRILFFDGFWESDPAYALSLEYGLEKLIHPSLKWTGLMNLITKEHGTISRCNGTALINYDSSLMKGTITGGDCNINLNLEMKEFSADMEKDPKIYYCIFISGICMVLILIFAKHLHLCLLNSNYAQKTSIISLGMNASLDCFLSFWHIDRGFRTWLGFDYMLISSLWNFGVFFIVEGKLALAVWTAQHPELNHYGYDMSRRMSSNFHARFCLIVVAVVVVLIAASGLAKLTVPLMHCIFVPQIISNALNGYKDSLSPCVYTTILLTRLTFSAYIFAYPHNFMNYEPQPILFGFIAFICLAQFIILTIQRAKPDFIIPDRFRPKVHDYFTEAKKIKYHFLGNECIICMNCLNTEDSCGKTRTMYAPCGHRFHEECLINWMNIKMECPTCRNALPTVP</sequence>
<dbReference type="InterPro" id="IPR013083">
    <property type="entry name" value="Znf_RING/FYVE/PHD"/>
</dbReference>
<name>A0AAU9K0L7_9CILI</name>
<evidence type="ECO:0000256" key="12">
    <source>
        <dbReference type="ARBA" id="ARBA00022989"/>
    </source>
</evidence>
<keyword evidence="6 15" id="KW-0812">Transmembrane</keyword>
<evidence type="ECO:0000256" key="10">
    <source>
        <dbReference type="ARBA" id="ARBA00022786"/>
    </source>
</evidence>
<evidence type="ECO:0000256" key="4">
    <source>
        <dbReference type="ARBA" id="ARBA00012483"/>
    </source>
</evidence>
<dbReference type="EMBL" id="CAJZBQ010000056">
    <property type="protein sequence ID" value="CAG9333095.1"/>
    <property type="molecule type" value="Genomic_DNA"/>
</dbReference>
<evidence type="ECO:0000256" key="1">
    <source>
        <dbReference type="ARBA" id="ARBA00000900"/>
    </source>
</evidence>
<gene>
    <name evidence="17" type="ORF">BSTOLATCC_MIC57915</name>
</gene>
<dbReference type="GO" id="GO:0043161">
    <property type="term" value="P:proteasome-mediated ubiquitin-dependent protein catabolic process"/>
    <property type="evidence" value="ECO:0007669"/>
    <property type="project" value="TreeGrafter"/>
</dbReference>
<dbReference type="GO" id="GO:0012505">
    <property type="term" value="C:endomembrane system"/>
    <property type="evidence" value="ECO:0007669"/>
    <property type="project" value="UniProtKB-SubCell"/>
</dbReference>
<dbReference type="Pfam" id="PF13639">
    <property type="entry name" value="zf-RING_2"/>
    <property type="match status" value="1"/>
</dbReference>
<dbReference type="GO" id="GO:0008270">
    <property type="term" value="F:zinc ion binding"/>
    <property type="evidence" value="ECO:0007669"/>
    <property type="project" value="UniProtKB-KW"/>
</dbReference>
<evidence type="ECO:0000256" key="7">
    <source>
        <dbReference type="ARBA" id="ARBA00022723"/>
    </source>
</evidence>
<comment type="pathway">
    <text evidence="3">Protein modification; protein ubiquitination.</text>
</comment>
<dbReference type="SUPFAM" id="SSF57850">
    <property type="entry name" value="RING/U-box"/>
    <property type="match status" value="1"/>
</dbReference>
<evidence type="ECO:0000256" key="9">
    <source>
        <dbReference type="ARBA" id="ARBA00022771"/>
    </source>
</evidence>
<dbReference type="InterPro" id="IPR050731">
    <property type="entry name" value="HRD1_E3_ubiq-ligases"/>
</dbReference>
<dbReference type="AlphaFoldDB" id="A0AAU9K0L7"/>
<evidence type="ECO:0000256" key="14">
    <source>
        <dbReference type="PROSITE-ProRule" id="PRU00175"/>
    </source>
</evidence>
<dbReference type="Gene3D" id="3.30.40.10">
    <property type="entry name" value="Zinc/RING finger domain, C3HC4 (zinc finger)"/>
    <property type="match status" value="1"/>
</dbReference>
<evidence type="ECO:0000256" key="2">
    <source>
        <dbReference type="ARBA" id="ARBA00004127"/>
    </source>
</evidence>
<feature type="transmembrane region" description="Helical" evidence="15">
    <location>
        <begin position="250"/>
        <end position="274"/>
    </location>
</feature>
<feature type="transmembrane region" description="Helical" evidence="15">
    <location>
        <begin position="286"/>
        <end position="312"/>
    </location>
</feature>
<evidence type="ECO:0000256" key="13">
    <source>
        <dbReference type="ARBA" id="ARBA00023136"/>
    </source>
</evidence>
<reference evidence="17" key="1">
    <citation type="submission" date="2021-09" db="EMBL/GenBank/DDBJ databases">
        <authorList>
            <consortium name="AG Swart"/>
            <person name="Singh M."/>
            <person name="Singh A."/>
            <person name="Seah K."/>
            <person name="Emmerich C."/>
        </authorList>
    </citation>
    <scope>NUCLEOTIDE SEQUENCE</scope>
    <source>
        <strain evidence="17">ATCC30299</strain>
    </source>
</reference>
<evidence type="ECO:0000313" key="18">
    <source>
        <dbReference type="Proteomes" id="UP001162131"/>
    </source>
</evidence>
<evidence type="ECO:0000256" key="6">
    <source>
        <dbReference type="ARBA" id="ARBA00022692"/>
    </source>
</evidence>
<comment type="subcellular location">
    <subcellularLocation>
        <location evidence="2">Endomembrane system</location>
        <topology evidence="2">Multi-pass membrane protein</topology>
    </subcellularLocation>
</comment>
<feature type="transmembrane region" description="Helical" evidence="15">
    <location>
        <begin position="415"/>
        <end position="433"/>
    </location>
</feature>
<feature type="transmembrane region" description="Helical" evidence="15">
    <location>
        <begin position="332"/>
        <end position="354"/>
    </location>
</feature>
<evidence type="ECO:0000259" key="16">
    <source>
        <dbReference type="PROSITE" id="PS50089"/>
    </source>
</evidence>
<dbReference type="PROSITE" id="PS50089">
    <property type="entry name" value="ZF_RING_2"/>
    <property type="match status" value="1"/>
</dbReference>
<keyword evidence="18" id="KW-1185">Reference proteome</keyword>
<dbReference type="Proteomes" id="UP001162131">
    <property type="component" value="Unassembled WGS sequence"/>
</dbReference>
<proteinExistence type="predicted"/>
<evidence type="ECO:0000256" key="3">
    <source>
        <dbReference type="ARBA" id="ARBA00004906"/>
    </source>
</evidence>
<comment type="catalytic activity">
    <reaction evidence="1">
        <text>S-ubiquitinyl-[E2 ubiquitin-conjugating enzyme]-L-cysteine + [acceptor protein]-L-lysine = [E2 ubiquitin-conjugating enzyme]-L-cysteine + N(6)-ubiquitinyl-[acceptor protein]-L-lysine.</text>
        <dbReference type="EC" id="2.3.2.27"/>
    </reaction>
</comment>
<accession>A0AAU9K0L7</accession>
<dbReference type="Pfam" id="PF11145">
    <property type="entry name" value="DUF2921"/>
    <property type="match status" value="1"/>
</dbReference>
<organism evidence="17 18">
    <name type="scientific">Blepharisma stoltei</name>
    <dbReference type="NCBI Taxonomy" id="1481888"/>
    <lineage>
        <taxon>Eukaryota</taxon>
        <taxon>Sar</taxon>
        <taxon>Alveolata</taxon>
        <taxon>Ciliophora</taxon>
        <taxon>Postciliodesmatophora</taxon>
        <taxon>Heterotrichea</taxon>
        <taxon>Heterotrichida</taxon>
        <taxon>Blepharismidae</taxon>
        <taxon>Blepharisma</taxon>
    </lineage>
</organism>
<keyword evidence="11" id="KW-0862">Zinc</keyword>
<evidence type="ECO:0000256" key="5">
    <source>
        <dbReference type="ARBA" id="ARBA00022679"/>
    </source>
</evidence>
<protein>
    <recommendedName>
        <fullName evidence="4">RING-type E3 ubiquitin transferase</fullName>
        <ecNumber evidence="4">2.3.2.27</ecNumber>
    </recommendedName>
</protein>
<keyword evidence="8" id="KW-0732">Signal</keyword>
<keyword evidence="9 14" id="KW-0863">Zinc-finger</keyword>
<keyword evidence="7" id="KW-0479">Metal-binding</keyword>
<evidence type="ECO:0000256" key="8">
    <source>
        <dbReference type="ARBA" id="ARBA00022729"/>
    </source>
</evidence>
<keyword evidence="13 15" id="KW-0472">Membrane</keyword>
<keyword evidence="5" id="KW-0808">Transferase</keyword>
<keyword evidence="12 15" id="KW-1133">Transmembrane helix</keyword>
<feature type="transmembrane region" description="Helical" evidence="15">
    <location>
        <begin position="41"/>
        <end position="58"/>
    </location>
</feature>
<evidence type="ECO:0000256" key="11">
    <source>
        <dbReference type="ARBA" id="ARBA00022833"/>
    </source>
</evidence>
<dbReference type="PANTHER" id="PTHR22763:SF162">
    <property type="entry name" value="TRANSMEMBRANE E3 UBIQUITIN-PROTEIN LIGASE 1"/>
    <property type="match status" value="1"/>
</dbReference>
<keyword evidence="10" id="KW-0833">Ubl conjugation pathway</keyword>
<comment type="caution">
    <text evidence="17">The sequence shown here is derived from an EMBL/GenBank/DDBJ whole genome shotgun (WGS) entry which is preliminary data.</text>
</comment>
<feature type="transmembrane region" description="Helical" evidence="15">
    <location>
        <begin position="220"/>
        <end position="238"/>
    </location>
</feature>
<dbReference type="GO" id="GO:0061630">
    <property type="term" value="F:ubiquitin protein ligase activity"/>
    <property type="evidence" value="ECO:0007669"/>
    <property type="project" value="UniProtKB-EC"/>
</dbReference>